<feature type="domain" description="PilY1 beta-propeller" evidence="8">
    <location>
        <begin position="695"/>
        <end position="1055"/>
    </location>
</feature>
<proteinExistence type="inferred from homology"/>
<keyword evidence="4" id="KW-0479">Metal-binding</keyword>
<dbReference type="EMBL" id="MCRI01000031">
    <property type="protein sequence ID" value="ODN65979.1"/>
    <property type="molecule type" value="Genomic_DNA"/>
</dbReference>
<dbReference type="SUPFAM" id="SSF50998">
    <property type="entry name" value="Quinoprotein alcohol dehydrogenase-like"/>
    <property type="match status" value="1"/>
</dbReference>
<keyword evidence="3" id="KW-1029">Fimbrium biogenesis</keyword>
<dbReference type="Proteomes" id="UP000094379">
    <property type="component" value="Unassembled WGS sequence"/>
</dbReference>
<feature type="region of interest" description="Disordered" evidence="7">
    <location>
        <begin position="406"/>
        <end position="437"/>
    </location>
</feature>
<dbReference type="Pfam" id="PF05567">
    <property type="entry name" value="T4P_PilY1"/>
    <property type="match status" value="1"/>
</dbReference>
<evidence type="ECO:0000256" key="1">
    <source>
        <dbReference type="ARBA" id="ARBA00004561"/>
    </source>
</evidence>
<comment type="subcellular location">
    <subcellularLocation>
        <location evidence="1">Fimbrium</location>
    </subcellularLocation>
</comment>
<gene>
    <name evidence="9" type="ORF">A9E74_02261</name>
</gene>
<organism evidence="9 10">
    <name type="scientific">Methylophaga muralis</name>
    <dbReference type="NCBI Taxonomy" id="291169"/>
    <lineage>
        <taxon>Bacteria</taxon>
        <taxon>Pseudomonadati</taxon>
        <taxon>Pseudomonadota</taxon>
        <taxon>Gammaproteobacteria</taxon>
        <taxon>Thiotrichales</taxon>
        <taxon>Piscirickettsiaceae</taxon>
        <taxon>Methylophaga</taxon>
    </lineage>
</organism>
<evidence type="ECO:0000313" key="10">
    <source>
        <dbReference type="Proteomes" id="UP000094379"/>
    </source>
</evidence>
<protein>
    <submittedName>
        <fullName evidence="9">Neisseria PilC protein</fullName>
    </submittedName>
</protein>
<dbReference type="InterPro" id="IPR011047">
    <property type="entry name" value="Quinoprotein_ADH-like_sf"/>
</dbReference>
<evidence type="ECO:0000256" key="5">
    <source>
        <dbReference type="ARBA" id="ARBA00022837"/>
    </source>
</evidence>
<sequence length="1258" mass="136919">MVVINQESCCKALWLRGFNHEQVSLFIEPLFLLLLSPTAIFSAPLNLSNVPLYLGGNVNPNIMFILDDSGSMQFETMPDALTNMFSQSCCTNYQMWVYPRVNGLHGSDDYAATRVPSFTENSIMNRAFRSSYVNTLYYNPAITYLPWVNANGTSMPNASPSAAPNRPLFPGFGTRNLTADNTQTVPWMDNRTNSSTNASRTFYPAVYWTYTGPAIADLNAAILDANSALWVAANYTRTEIRSSTTTYSGHGRENRTECSGGVCTYEQEIQNFANWYSYHRNRIFASRAGIGRAFATQSETMRVGYGAINKSASSVDSVSTNTIINGVRPFTGSSRTDFYTQLYQRDIPALGTPLRRALGAAGEYFSRADERGPWSTTPGQAGGEDLICRQSYTILMSDGAASGTTTNAAAGNASQNNDGTTDNSTENSNPDGTDYSYSPINPFQDNISGTLADAAMYYWKRDLRTDLENKVPTTLINPAYWQHMVTFTVGLGVSGSIDPDDAFAAIATSASINWGNPDYSNANCTGATCTARQDDFLHAALNSRGGFFSAADPDTFATELAGILSNIADRTSSASSVALNSGSISTDSKVFQARFNSGDWTGQLLAFPIINDSGNENFGNLSSPAAWDARNLIPAANDRRILTFDGTEGRPFRWSSISNEQQALLISEANLNYLRGNKSNEQSNGGNLRNRNYLLGDIINSAPAFVAAPFQRYPDNWGSGAAENASPYSSFKATNSNRQPLIYVGANDGMLHAFNAVTGAEWFAYVPGVVYNNLLDLTNPNYGHKYYVDGSPTVVDAFINNQWRSILVSGLGGGGQGVFALDVTNPSDFLNEGTAASRVLWEFTDEYYVSEEKNGRDLGFTYGDPSIVRLQNGEWAAIFSGGYNNTIDNNGDGNTADSSTGNAVLFIVRLSDGELIETIDTEVGTAQDPTGQSRPNGLASPAAVDVDGDFIVDYVYAGDLFGNMWKFDLTSSSPSDWRVAYENGGNPQPLFNACFGNTCDSDNIQPITTRPQVVRHPTSNGFLVLFGTGKYLEVGDNSAINQTTQTFYAIWDKRQDELTPFNRLKLLEQKVTQEVTVDGTSYRVTSDNSINWTNDLGWYIDLLSPNTTDNLGERQVSNSIIRNGRVIFTTLLPSTDPCLPGGSGWLMELNYATGARLSYSPFDITGDGIFNEEDFICIANCELDADGNPDPNRVLVPASGKKSDVGIIPTPSIASEAGGQREFKYTSGSSGNIEVTVENPGPGFEGRQSWRQLDFQFR</sequence>
<evidence type="ECO:0000256" key="4">
    <source>
        <dbReference type="ARBA" id="ARBA00022723"/>
    </source>
</evidence>
<dbReference type="GO" id="GO:0009289">
    <property type="term" value="C:pilus"/>
    <property type="evidence" value="ECO:0007669"/>
    <property type="project" value="UniProtKB-SubCell"/>
</dbReference>
<evidence type="ECO:0000256" key="6">
    <source>
        <dbReference type="ARBA" id="ARBA00023263"/>
    </source>
</evidence>
<evidence type="ECO:0000259" key="8">
    <source>
        <dbReference type="Pfam" id="PF05567"/>
    </source>
</evidence>
<name>A0A1E3GPL2_9GAMM</name>
<dbReference type="AlphaFoldDB" id="A0A1E3GPL2"/>
<dbReference type="PATRIC" id="fig|291169.3.peg.2269"/>
<reference evidence="9 10" key="1">
    <citation type="submission" date="2016-07" db="EMBL/GenBank/DDBJ databases">
        <title>Draft Genome Sequence of Methylophaga muralis Bur 1.</title>
        <authorList>
            <person name="Vasilenko O.V."/>
            <person name="Doronina N.V."/>
            <person name="Shmareva M.N."/>
            <person name="Tarlachkov S.V."/>
            <person name="Mustakhimov I."/>
            <person name="Trotsenko Y.A."/>
        </authorList>
    </citation>
    <scope>NUCLEOTIDE SEQUENCE [LARGE SCALE GENOMIC DNA]</scope>
    <source>
        <strain evidence="9 10">Bur 1</strain>
    </source>
</reference>
<keyword evidence="6" id="KW-0281">Fimbrium</keyword>
<comment type="similarity">
    <text evidence="2">Belongs to the PilY1 family.</text>
</comment>
<comment type="caution">
    <text evidence="9">The sequence shown here is derived from an EMBL/GenBank/DDBJ whole genome shotgun (WGS) entry which is preliminary data.</text>
</comment>
<evidence type="ECO:0000256" key="3">
    <source>
        <dbReference type="ARBA" id="ARBA00022558"/>
    </source>
</evidence>
<keyword evidence="10" id="KW-1185">Reference proteome</keyword>
<evidence type="ECO:0000313" key="9">
    <source>
        <dbReference type="EMBL" id="ODN65979.1"/>
    </source>
</evidence>
<evidence type="ECO:0000256" key="7">
    <source>
        <dbReference type="SAM" id="MobiDB-lite"/>
    </source>
</evidence>
<dbReference type="STRING" id="291169.A9E74_02261"/>
<dbReference type="GO" id="GO:0046872">
    <property type="term" value="F:metal ion binding"/>
    <property type="evidence" value="ECO:0007669"/>
    <property type="project" value="UniProtKB-KW"/>
</dbReference>
<evidence type="ECO:0000256" key="2">
    <source>
        <dbReference type="ARBA" id="ARBA00008387"/>
    </source>
</evidence>
<dbReference type="InterPro" id="IPR008707">
    <property type="entry name" value="B-propeller_PilY1"/>
</dbReference>
<feature type="compositionally biased region" description="Polar residues" evidence="7">
    <location>
        <begin position="420"/>
        <end position="437"/>
    </location>
</feature>
<accession>A0A1E3GPL2</accession>
<feature type="compositionally biased region" description="Low complexity" evidence="7">
    <location>
        <begin position="406"/>
        <end position="419"/>
    </location>
</feature>
<keyword evidence="5" id="KW-0106">Calcium</keyword>